<dbReference type="Pfam" id="PF00535">
    <property type="entry name" value="Glycos_transf_2"/>
    <property type="match status" value="1"/>
</dbReference>
<dbReference type="GO" id="GO:0016740">
    <property type="term" value="F:transferase activity"/>
    <property type="evidence" value="ECO:0007669"/>
    <property type="project" value="UniProtKB-KW"/>
</dbReference>
<dbReference type="Gene3D" id="3.90.550.10">
    <property type="entry name" value="Spore Coat Polysaccharide Biosynthesis Protein SpsA, Chain A"/>
    <property type="match status" value="1"/>
</dbReference>
<dbReference type="PANTHER" id="PTHR48090:SF8">
    <property type="entry name" value="GLYCOSYLTRANSFERASE CSBB-RELATED"/>
    <property type="match status" value="1"/>
</dbReference>
<feature type="domain" description="Glycosyltransferase 2-like" evidence="2">
    <location>
        <begin position="15"/>
        <end position="184"/>
    </location>
</feature>
<feature type="transmembrane region" description="Helical" evidence="1">
    <location>
        <begin position="235"/>
        <end position="266"/>
    </location>
</feature>
<dbReference type="GO" id="GO:0005886">
    <property type="term" value="C:plasma membrane"/>
    <property type="evidence" value="ECO:0007669"/>
    <property type="project" value="TreeGrafter"/>
</dbReference>
<evidence type="ECO:0000313" key="3">
    <source>
        <dbReference type="EMBL" id="ERJ96669.1"/>
    </source>
</evidence>
<sequence>MDGCGTERIAMKKISIVVPCYNEQEVLPLFYIEIQKVMQQIQEEHADTEFELLFINDGSRDGTLAKLRELAKQDERVRYISFSRNFGKESGMYAGLENATGDYVVIMDADLQHPPAFLPKMYNIVLSGEYDCATTRRVSRKGEPKLLSWFSRKFYKIMKRISQTEIVDGAQDFRFMTRQMVDSILAMKEYNRFSKGIFSWVGFRTKYIEYENVERAAGTSTWSFWKLFRYALDGFFAFSTAPLTISSILGVASCLIAFIMIIVIIIKKLAFGDPVQGFATLICAIFFMGGLQLFCVGIAGQYLAKTYLETKKRPIYLVQETEKDARKDMDTAAGEQ</sequence>
<organism evidence="3 4">
    <name type="scientific">Ruminococcus callidus ATCC 27760</name>
    <dbReference type="NCBI Taxonomy" id="411473"/>
    <lineage>
        <taxon>Bacteria</taxon>
        <taxon>Bacillati</taxon>
        <taxon>Bacillota</taxon>
        <taxon>Clostridia</taxon>
        <taxon>Eubacteriales</taxon>
        <taxon>Oscillospiraceae</taxon>
        <taxon>Ruminococcus</taxon>
    </lineage>
</organism>
<dbReference type="eggNOG" id="COG1216">
    <property type="taxonomic scope" value="Bacteria"/>
</dbReference>
<keyword evidence="1" id="KW-1133">Transmembrane helix</keyword>
<dbReference type="Proteomes" id="UP000016662">
    <property type="component" value="Unassembled WGS sequence"/>
</dbReference>
<dbReference type="EMBL" id="AWVF01000110">
    <property type="protein sequence ID" value="ERJ96669.1"/>
    <property type="molecule type" value="Genomic_DNA"/>
</dbReference>
<dbReference type="PATRIC" id="fig|411473.3.peg.820"/>
<dbReference type="InterPro" id="IPR001173">
    <property type="entry name" value="Glyco_trans_2-like"/>
</dbReference>
<reference evidence="3 4" key="1">
    <citation type="submission" date="2013-07" db="EMBL/GenBank/DDBJ databases">
        <authorList>
            <person name="Weinstock G."/>
            <person name="Sodergren E."/>
            <person name="Wylie T."/>
            <person name="Fulton L."/>
            <person name="Fulton R."/>
            <person name="Fronick C."/>
            <person name="O'Laughlin M."/>
            <person name="Godfrey J."/>
            <person name="Miner T."/>
            <person name="Herter B."/>
            <person name="Appelbaum E."/>
            <person name="Cordes M."/>
            <person name="Lek S."/>
            <person name="Wollam A."/>
            <person name="Pepin K.H."/>
            <person name="Palsikar V.B."/>
            <person name="Mitreva M."/>
            <person name="Wilson R.K."/>
        </authorList>
    </citation>
    <scope>NUCLEOTIDE SEQUENCE [LARGE SCALE GENOMIC DNA]</scope>
    <source>
        <strain evidence="3 4">ATCC 27760</strain>
    </source>
</reference>
<name>U2M4J4_9FIRM</name>
<protein>
    <submittedName>
        <fullName evidence="3">Putative bactoprenol glucosyl transferase-like protein</fullName>
    </submittedName>
</protein>
<evidence type="ECO:0000259" key="2">
    <source>
        <dbReference type="Pfam" id="PF00535"/>
    </source>
</evidence>
<keyword evidence="4" id="KW-1185">Reference proteome</keyword>
<dbReference type="CDD" id="cd04187">
    <property type="entry name" value="DPM1_like_bac"/>
    <property type="match status" value="1"/>
</dbReference>
<evidence type="ECO:0000313" key="4">
    <source>
        <dbReference type="Proteomes" id="UP000016662"/>
    </source>
</evidence>
<keyword evidence="3" id="KW-0808">Transferase</keyword>
<feature type="transmembrane region" description="Helical" evidence="1">
    <location>
        <begin position="278"/>
        <end position="304"/>
    </location>
</feature>
<comment type="caution">
    <text evidence="3">The sequence shown here is derived from an EMBL/GenBank/DDBJ whole genome shotgun (WGS) entry which is preliminary data.</text>
</comment>
<keyword evidence="1" id="KW-0472">Membrane</keyword>
<dbReference type="InterPro" id="IPR050256">
    <property type="entry name" value="Glycosyltransferase_2"/>
</dbReference>
<dbReference type="AlphaFoldDB" id="U2M4J4"/>
<evidence type="ECO:0000256" key="1">
    <source>
        <dbReference type="SAM" id="Phobius"/>
    </source>
</evidence>
<dbReference type="STRING" id="411473.RUMCAL_00999"/>
<proteinExistence type="predicted"/>
<accession>U2M4J4</accession>
<dbReference type="HOGENOM" id="CLU_033536_0_1_9"/>
<gene>
    <name evidence="3" type="ORF">RUMCAL_00999</name>
</gene>
<dbReference type="InterPro" id="IPR029044">
    <property type="entry name" value="Nucleotide-diphossugar_trans"/>
</dbReference>
<keyword evidence="1" id="KW-0812">Transmembrane</keyword>
<dbReference type="SUPFAM" id="SSF53448">
    <property type="entry name" value="Nucleotide-diphospho-sugar transferases"/>
    <property type="match status" value="1"/>
</dbReference>
<dbReference type="PANTHER" id="PTHR48090">
    <property type="entry name" value="UNDECAPRENYL-PHOSPHATE 4-DEOXY-4-FORMAMIDO-L-ARABINOSE TRANSFERASE-RELATED"/>
    <property type="match status" value="1"/>
</dbReference>